<organism evidence="3 4">
    <name type="scientific">Rhodococcus olei</name>
    <dbReference type="NCBI Taxonomy" id="2161675"/>
    <lineage>
        <taxon>Bacteria</taxon>
        <taxon>Bacillati</taxon>
        <taxon>Actinomycetota</taxon>
        <taxon>Actinomycetes</taxon>
        <taxon>Mycobacteriales</taxon>
        <taxon>Nocardiaceae</taxon>
        <taxon>Rhodococcus</taxon>
    </lineage>
</organism>
<evidence type="ECO:0008006" key="5">
    <source>
        <dbReference type="Google" id="ProtNLM"/>
    </source>
</evidence>
<evidence type="ECO:0000256" key="1">
    <source>
        <dbReference type="SAM" id="Coils"/>
    </source>
</evidence>
<dbReference type="SUPFAM" id="SSF46689">
    <property type="entry name" value="Homeodomain-like"/>
    <property type="match status" value="1"/>
</dbReference>
<sequence>MAGKNYSEEFRRQAVDLYESTPEATIRGIAADLGVERGTLRHWIDRYGTGRKTTVGGAVTTGSPRASSSAGDPGGVPETPEARIARLEAENAALRAEKTKLTTEREILRQAAKYFAGETNW</sequence>
<dbReference type="Gene3D" id="1.10.10.60">
    <property type="entry name" value="Homeodomain-like"/>
    <property type="match status" value="1"/>
</dbReference>
<dbReference type="InterPro" id="IPR009057">
    <property type="entry name" value="Homeodomain-like_sf"/>
</dbReference>
<evidence type="ECO:0000313" key="3">
    <source>
        <dbReference type="EMBL" id="GAA4492058.1"/>
    </source>
</evidence>
<feature type="coiled-coil region" evidence="1">
    <location>
        <begin position="84"/>
        <end position="111"/>
    </location>
</feature>
<proteinExistence type="predicted"/>
<dbReference type="InterPro" id="IPR002514">
    <property type="entry name" value="Transposase_8"/>
</dbReference>
<dbReference type="Pfam" id="PF01527">
    <property type="entry name" value="HTH_Tnp_1"/>
    <property type="match status" value="1"/>
</dbReference>
<feature type="region of interest" description="Disordered" evidence="2">
    <location>
        <begin position="51"/>
        <end position="80"/>
    </location>
</feature>
<feature type="compositionally biased region" description="Polar residues" evidence="2">
    <location>
        <begin position="60"/>
        <end position="70"/>
    </location>
</feature>
<dbReference type="Proteomes" id="UP001501183">
    <property type="component" value="Unassembled WGS sequence"/>
</dbReference>
<name>A0ABP8PSK8_9NOCA</name>
<evidence type="ECO:0000313" key="4">
    <source>
        <dbReference type="Proteomes" id="UP001501183"/>
    </source>
</evidence>
<dbReference type="EMBL" id="BAABFB010000113">
    <property type="protein sequence ID" value="GAA4492058.1"/>
    <property type="molecule type" value="Genomic_DNA"/>
</dbReference>
<accession>A0ABP8PSK8</accession>
<evidence type="ECO:0000256" key="2">
    <source>
        <dbReference type="SAM" id="MobiDB-lite"/>
    </source>
</evidence>
<reference evidence="4" key="1">
    <citation type="journal article" date="2019" name="Int. J. Syst. Evol. Microbiol.">
        <title>The Global Catalogue of Microorganisms (GCM) 10K type strain sequencing project: providing services to taxonomists for standard genome sequencing and annotation.</title>
        <authorList>
            <consortium name="The Broad Institute Genomics Platform"/>
            <consortium name="The Broad Institute Genome Sequencing Center for Infectious Disease"/>
            <person name="Wu L."/>
            <person name="Ma J."/>
        </authorList>
    </citation>
    <scope>NUCLEOTIDE SEQUENCE [LARGE SCALE GENOMIC DNA]</scope>
    <source>
        <strain evidence="4">JCM 32206</strain>
    </source>
</reference>
<keyword evidence="4" id="KW-1185">Reference proteome</keyword>
<gene>
    <name evidence="3" type="ORF">GCM10023094_56690</name>
</gene>
<comment type="caution">
    <text evidence="3">The sequence shown here is derived from an EMBL/GenBank/DDBJ whole genome shotgun (WGS) entry which is preliminary data.</text>
</comment>
<protein>
    <recommendedName>
        <fullName evidence="5">Transposase</fullName>
    </recommendedName>
</protein>
<dbReference type="InterPro" id="IPR051839">
    <property type="entry name" value="RD_transcriptional_regulator"/>
</dbReference>
<keyword evidence="1" id="KW-0175">Coiled coil</keyword>
<dbReference type="PANTHER" id="PTHR33215:SF13">
    <property type="entry name" value="PROTEIN DISTAL ANTENNA"/>
    <property type="match status" value="1"/>
</dbReference>
<dbReference type="PANTHER" id="PTHR33215">
    <property type="entry name" value="PROTEIN DISTAL ANTENNA"/>
    <property type="match status" value="1"/>
</dbReference>